<dbReference type="InterPro" id="IPR002898">
    <property type="entry name" value="MotA_ExbB_proton_chnl"/>
</dbReference>
<keyword evidence="2" id="KW-1003">Cell membrane</keyword>
<evidence type="ECO:0000256" key="1">
    <source>
        <dbReference type="ARBA" id="ARBA00004651"/>
    </source>
</evidence>
<evidence type="ECO:0000256" key="6">
    <source>
        <dbReference type="ARBA" id="ARBA00023136"/>
    </source>
</evidence>
<accession>E6U6G1</accession>
<evidence type="ECO:0000256" key="3">
    <source>
        <dbReference type="ARBA" id="ARBA00022692"/>
    </source>
</evidence>
<keyword evidence="6 8" id="KW-0472">Membrane</keyword>
<dbReference type="STRING" id="663278.Ethha_2538"/>
<sequence>MNITLIIGLVVAFGGVLMGFTQEGGVLTNLLKLPAFMIVVGGTIGSAFISFPIANIKRIPGAFKTMMFQKKHDYPKLIDMMCEIANKARRDGLLSLESEADKIKDPFIKKGLGYIADGADPEFLKQLLNNEIEANFKNVEDAAKVMEGMGGTSPTMGVLGTVMGMTTVLGHMGSDTSKIGTEIAGAFIATMYGVGIGNLIWLPLGNQMKVTAMHEAEHQEIVMEGLMAIQAGEPAARLRDRLNAKVGEIGKKGQAKGAERPAGTEA</sequence>
<dbReference type="GO" id="GO:0071978">
    <property type="term" value="P:bacterial-type flagellum-dependent swarming motility"/>
    <property type="evidence" value="ECO:0007669"/>
    <property type="project" value="InterPro"/>
</dbReference>
<dbReference type="GO" id="GO:0006935">
    <property type="term" value="P:chemotaxis"/>
    <property type="evidence" value="ECO:0007669"/>
    <property type="project" value="InterPro"/>
</dbReference>
<dbReference type="GO" id="GO:0005886">
    <property type="term" value="C:plasma membrane"/>
    <property type="evidence" value="ECO:0007669"/>
    <property type="project" value="UniProtKB-SubCell"/>
</dbReference>
<dbReference type="RefSeq" id="WP_013486374.1">
    <property type="nucleotide sequence ID" value="NC_014828.1"/>
</dbReference>
<keyword evidence="12" id="KW-1185">Reference proteome</keyword>
<feature type="domain" description="Motility protein A N-terminal" evidence="10">
    <location>
        <begin position="6"/>
        <end position="92"/>
    </location>
</feature>
<dbReference type="KEGG" id="eha:Ethha_2538"/>
<evidence type="ECO:0000313" key="11">
    <source>
        <dbReference type="EMBL" id="ADU28031.1"/>
    </source>
</evidence>
<proteinExistence type="inferred from homology"/>
<dbReference type="HOGENOM" id="CLU_079895_0_0_9"/>
<evidence type="ECO:0000256" key="8">
    <source>
        <dbReference type="SAM" id="Phobius"/>
    </source>
</evidence>
<dbReference type="Proteomes" id="UP000001551">
    <property type="component" value="Chromosome"/>
</dbReference>
<feature type="domain" description="MotA/TolQ/ExbB proton channel" evidence="9">
    <location>
        <begin position="100"/>
        <end position="217"/>
    </location>
</feature>
<gene>
    <name evidence="11" type="ordered locus">Ethha_2538</name>
</gene>
<evidence type="ECO:0000259" key="10">
    <source>
        <dbReference type="Pfam" id="PF20560"/>
    </source>
</evidence>
<dbReference type="PANTHER" id="PTHR30433">
    <property type="entry name" value="CHEMOTAXIS PROTEIN MOTA"/>
    <property type="match status" value="1"/>
</dbReference>
<protein>
    <submittedName>
        <fullName evidence="11">MotA/TolQ/ExbB proton channel</fullName>
    </submittedName>
</protein>
<evidence type="ECO:0000256" key="5">
    <source>
        <dbReference type="ARBA" id="ARBA00022989"/>
    </source>
</evidence>
<dbReference type="AlphaFoldDB" id="E6U6G1"/>
<dbReference type="eggNOG" id="COG1291">
    <property type="taxonomic scope" value="Bacteria"/>
</dbReference>
<reference evidence="11 12" key="1">
    <citation type="submission" date="2010-12" db="EMBL/GenBank/DDBJ databases">
        <title>Complete sequence of Ethanoligenens harbinense YUAN-3.</title>
        <authorList>
            <person name="Lucas S."/>
            <person name="Copeland A."/>
            <person name="Lapidus A."/>
            <person name="Cheng J.-F."/>
            <person name="Bruce D."/>
            <person name="Goodwin L."/>
            <person name="Pitluck S."/>
            <person name="Chertkov O."/>
            <person name="Misra M."/>
            <person name="Detter J.C."/>
            <person name="Han C."/>
            <person name="Tapia R."/>
            <person name="Land M."/>
            <person name="Hauser L."/>
            <person name="Jeffries C."/>
            <person name="Kyrpides N."/>
            <person name="Ivanova N."/>
            <person name="Mikhailova N."/>
            <person name="Wang A."/>
            <person name="Mouttaki H."/>
            <person name="He Z."/>
            <person name="Zhou J."/>
            <person name="Hemme C.L."/>
            <person name="Woyke T."/>
        </authorList>
    </citation>
    <scope>NUCLEOTIDE SEQUENCE [LARGE SCALE GENOMIC DNA]</scope>
    <source>
        <strain evidence="12">DSM 18485 / JCM 12961 / CGMCC 1.5033 / YUAN-3</strain>
    </source>
</reference>
<comment type="similarity">
    <text evidence="7">Belongs to the exbB/tolQ family.</text>
</comment>
<keyword evidence="3 8" id="KW-0812">Transmembrane</keyword>
<evidence type="ECO:0000313" key="12">
    <source>
        <dbReference type="Proteomes" id="UP000001551"/>
    </source>
</evidence>
<keyword evidence="5 8" id="KW-1133">Transmembrane helix</keyword>
<evidence type="ECO:0000256" key="2">
    <source>
        <dbReference type="ARBA" id="ARBA00022475"/>
    </source>
</evidence>
<feature type="transmembrane region" description="Helical" evidence="8">
    <location>
        <begin position="184"/>
        <end position="204"/>
    </location>
</feature>
<organism evidence="11 12">
    <name type="scientific">Ethanoligenens harbinense (strain DSM 18485 / JCM 12961 / CGMCC 1.5033 / YUAN-3)</name>
    <dbReference type="NCBI Taxonomy" id="663278"/>
    <lineage>
        <taxon>Bacteria</taxon>
        <taxon>Bacillati</taxon>
        <taxon>Bacillota</taxon>
        <taxon>Clostridia</taxon>
        <taxon>Eubacteriales</taxon>
        <taxon>Oscillospiraceae</taxon>
        <taxon>Ethanoligenens</taxon>
    </lineage>
</organism>
<dbReference type="EMBL" id="CP002400">
    <property type="protein sequence ID" value="ADU28031.1"/>
    <property type="molecule type" value="Genomic_DNA"/>
</dbReference>
<keyword evidence="7" id="KW-0813">Transport</keyword>
<dbReference type="PANTHER" id="PTHR30433:SF3">
    <property type="entry name" value="MOTILITY PROTEIN A"/>
    <property type="match status" value="1"/>
</dbReference>
<name>E6U6G1_ETHHY</name>
<feature type="transmembrane region" description="Helical" evidence="8">
    <location>
        <begin position="35"/>
        <end position="56"/>
    </location>
</feature>
<evidence type="ECO:0000259" key="9">
    <source>
        <dbReference type="Pfam" id="PF01618"/>
    </source>
</evidence>
<dbReference type="Pfam" id="PF20560">
    <property type="entry name" value="MotA_N"/>
    <property type="match status" value="1"/>
</dbReference>
<dbReference type="InterPro" id="IPR047055">
    <property type="entry name" value="MotA-like"/>
</dbReference>
<evidence type="ECO:0000256" key="4">
    <source>
        <dbReference type="ARBA" id="ARBA00022779"/>
    </source>
</evidence>
<keyword evidence="4" id="KW-0283">Flagellar rotation</keyword>
<feature type="transmembrane region" description="Helical" evidence="8">
    <location>
        <begin position="154"/>
        <end position="172"/>
    </location>
</feature>
<dbReference type="InterPro" id="IPR046786">
    <property type="entry name" value="MotA_N"/>
</dbReference>
<keyword evidence="7" id="KW-0653">Protein transport</keyword>
<comment type="subcellular location">
    <subcellularLocation>
        <location evidence="1">Cell membrane</location>
        <topology evidence="1">Multi-pass membrane protein</topology>
    </subcellularLocation>
    <subcellularLocation>
        <location evidence="7">Membrane</location>
        <topology evidence="7">Multi-pass membrane protein</topology>
    </subcellularLocation>
</comment>
<dbReference type="Pfam" id="PF01618">
    <property type="entry name" value="MotA_ExbB"/>
    <property type="match status" value="1"/>
</dbReference>
<dbReference type="GO" id="GO:0015031">
    <property type="term" value="P:protein transport"/>
    <property type="evidence" value="ECO:0007669"/>
    <property type="project" value="UniProtKB-KW"/>
</dbReference>
<evidence type="ECO:0000256" key="7">
    <source>
        <dbReference type="RuleBase" id="RU004057"/>
    </source>
</evidence>